<feature type="region of interest" description="Disordered" evidence="1">
    <location>
        <begin position="22"/>
        <end position="49"/>
    </location>
</feature>
<protein>
    <submittedName>
        <fullName evidence="4">Uncharacterized protein LOC100203227</fullName>
    </submittedName>
</protein>
<dbReference type="GeneID" id="100203227"/>
<dbReference type="Gene3D" id="1.20.1280.50">
    <property type="match status" value="1"/>
</dbReference>
<dbReference type="InterPro" id="IPR036047">
    <property type="entry name" value="F-box-like_dom_sf"/>
</dbReference>
<dbReference type="Proteomes" id="UP001652625">
    <property type="component" value="Chromosome 11"/>
</dbReference>
<feature type="domain" description="F-box" evidence="2">
    <location>
        <begin position="71"/>
        <end position="117"/>
    </location>
</feature>
<evidence type="ECO:0000259" key="2">
    <source>
        <dbReference type="PROSITE" id="PS50181"/>
    </source>
</evidence>
<dbReference type="PROSITE" id="PS50181">
    <property type="entry name" value="FBOX"/>
    <property type="match status" value="1"/>
</dbReference>
<organism evidence="3 4">
    <name type="scientific">Hydra vulgaris</name>
    <name type="common">Hydra</name>
    <name type="synonym">Hydra attenuata</name>
    <dbReference type="NCBI Taxonomy" id="6087"/>
    <lineage>
        <taxon>Eukaryota</taxon>
        <taxon>Metazoa</taxon>
        <taxon>Cnidaria</taxon>
        <taxon>Hydrozoa</taxon>
        <taxon>Hydroidolina</taxon>
        <taxon>Anthoathecata</taxon>
        <taxon>Aplanulata</taxon>
        <taxon>Hydridae</taxon>
        <taxon>Hydra</taxon>
    </lineage>
</organism>
<sequence>MTSIDEEMEPCRLSCVTRSMTANMNEKEKKMKEEKNKIRERKKRKSSSSFYARKKNRVKRKKYFHETCERKIELCDLSEEVLIAILEHVSAPGLVNTSKTCWLFHRVCHTDSLWKHRCKNDFNLETKWTEFSYLYLYEMFFKAATLRDDQNFFKPVSQLKTSVIVWYLTNPLPPCHVVGHLTASQVKSIWGITEEELEEMYFDDTVDRPEIFPLCHYEWSRLYTVFLKKHGGIIPMQNYVLKRCYRNRQALEEHYKLSLHASRRQKWYQYLEDQDVGNREALKALTEHMPKVTYIYMLHQITAMYIDGSLKGGFQTVKAYADFCAKFKSWVEEKSVGVWPPRLGEILAQDYRDALDYVNKTLATVAEERELCAESFMRKACPFIEKLHEVWLWQNQHGTAYRKEHRSSMLVRRHDCYRKYLENGRLEDFAKLRMYFERREVLSHWLKENLWLVSILGDVVIRSLRPPMLTPDYTFPVLGSDPVACLVQRFLESGLYTDFNKVRRELSELASLQLHSLFKKAQSLEHSVITESVRPELYFIQEANRRLQQRQALMHPPHMYFHPRSYYPCNTHRFR</sequence>
<gene>
    <name evidence="4" type="primary">LOC100203227</name>
</gene>
<name>A0ABM4CY80_HYDVU</name>
<keyword evidence="3" id="KW-1185">Reference proteome</keyword>
<dbReference type="RefSeq" id="XP_065666914.1">
    <property type="nucleotide sequence ID" value="XM_065810842.1"/>
</dbReference>
<accession>A0ABM4CY80</accession>
<dbReference type="SUPFAM" id="SSF81383">
    <property type="entry name" value="F-box domain"/>
    <property type="match status" value="1"/>
</dbReference>
<feature type="compositionally biased region" description="Basic and acidic residues" evidence="1">
    <location>
        <begin position="25"/>
        <end position="37"/>
    </location>
</feature>
<evidence type="ECO:0000313" key="4">
    <source>
        <dbReference type="RefSeq" id="XP_065666914.1"/>
    </source>
</evidence>
<proteinExistence type="predicted"/>
<reference evidence="4" key="1">
    <citation type="submission" date="2025-08" db="UniProtKB">
        <authorList>
            <consortium name="RefSeq"/>
        </authorList>
    </citation>
    <scope>IDENTIFICATION</scope>
</reference>
<dbReference type="InterPro" id="IPR001810">
    <property type="entry name" value="F-box_dom"/>
</dbReference>
<dbReference type="Pfam" id="PF12937">
    <property type="entry name" value="F-box-like"/>
    <property type="match status" value="1"/>
</dbReference>
<evidence type="ECO:0000256" key="1">
    <source>
        <dbReference type="SAM" id="MobiDB-lite"/>
    </source>
</evidence>
<evidence type="ECO:0000313" key="3">
    <source>
        <dbReference type="Proteomes" id="UP001652625"/>
    </source>
</evidence>
<feature type="compositionally biased region" description="Basic residues" evidence="1">
    <location>
        <begin position="38"/>
        <end position="49"/>
    </location>
</feature>